<dbReference type="PANTHER" id="PTHR30055:SF234">
    <property type="entry name" value="HTH-TYPE TRANSCRIPTIONAL REGULATOR BETI"/>
    <property type="match status" value="1"/>
</dbReference>
<evidence type="ECO:0000256" key="2">
    <source>
        <dbReference type="ARBA" id="ARBA00023125"/>
    </source>
</evidence>
<organism evidence="6 7">
    <name type="scientific">Iamia majanohamensis</name>
    <dbReference type="NCBI Taxonomy" id="467976"/>
    <lineage>
        <taxon>Bacteria</taxon>
        <taxon>Bacillati</taxon>
        <taxon>Actinomycetota</taxon>
        <taxon>Acidimicrobiia</taxon>
        <taxon>Acidimicrobiales</taxon>
        <taxon>Iamiaceae</taxon>
        <taxon>Iamia</taxon>
    </lineage>
</organism>
<dbReference type="InterPro" id="IPR001647">
    <property type="entry name" value="HTH_TetR"/>
</dbReference>
<name>A0AAF0BX24_9ACTN</name>
<protein>
    <submittedName>
        <fullName evidence="6">Helix-turn-helix domain containing protein</fullName>
    </submittedName>
</protein>
<dbReference type="KEGG" id="ima:PO878_07965"/>
<sequence length="191" mass="20098">MARSDTRERILAAALEAFARRGVEATSLDDVAEAVGVRKQTVLYWFRSKDALVGGVVEAAVAELGDALDRAVAARRPGRPATVAVVDEVLRLGARRPDLLVLLREVSRLGPSATGPLATAIGPRLDGAAAALSGPDADPAARDRARRRLVEAGARVVATAVEAQLLTEMGVAPDRAWLRRRRADLLAALAG</sequence>
<dbReference type="PANTHER" id="PTHR30055">
    <property type="entry name" value="HTH-TYPE TRANSCRIPTIONAL REGULATOR RUTR"/>
    <property type="match status" value="1"/>
</dbReference>
<dbReference type="RefSeq" id="WP_272738179.1">
    <property type="nucleotide sequence ID" value="NZ_CP116942.1"/>
</dbReference>
<evidence type="ECO:0000313" key="6">
    <source>
        <dbReference type="EMBL" id="WCO68663.1"/>
    </source>
</evidence>
<dbReference type="GO" id="GO:0003700">
    <property type="term" value="F:DNA-binding transcription factor activity"/>
    <property type="evidence" value="ECO:0007669"/>
    <property type="project" value="TreeGrafter"/>
</dbReference>
<feature type="DNA-binding region" description="H-T-H motif" evidence="4">
    <location>
        <begin position="27"/>
        <end position="46"/>
    </location>
</feature>
<feature type="domain" description="HTH tetR-type" evidence="5">
    <location>
        <begin position="4"/>
        <end position="64"/>
    </location>
</feature>
<evidence type="ECO:0000259" key="5">
    <source>
        <dbReference type="PROSITE" id="PS50977"/>
    </source>
</evidence>
<proteinExistence type="predicted"/>
<dbReference type="SUPFAM" id="SSF46689">
    <property type="entry name" value="Homeodomain-like"/>
    <property type="match status" value="1"/>
</dbReference>
<keyword evidence="1" id="KW-0805">Transcription regulation</keyword>
<dbReference type="Proteomes" id="UP001216390">
    <property type="component" value="Chromosome"/>
</dbReference>
<dbReference type="PROSITE" id="PS50977">
    <property type="entry name" value="HTH_TETR_2"/>
    <property type="match status" value="1"/>
</dbReference>
<gene>
    <name evidence="6" type="ORF">PO878_07965</name>
</gene>
<evidence type="ECO:0000256" key="4">
    <source>
        <dbReference type="PROSITE-ProRule" id="PRU00335"/>
    </source>
</evidence>
<keyword evidence="3" id="KW-0804">Transcription</keyword>
<keyword evidence="7" id="KW-1185">Reference proteome</keyword>
<reference evidence="6" key="1">
    <citation type="submission" date="2023-01" db="EMBL/GenBank/DDBJ databases">
        <title>The diversity of Class Acidimicrobiia in South China Sea sediment environments and the proposal of Iamia marina sp. nov., a novel species of the genus Iamia.</title>
        <authorList>
            <person name="He Y."/>
            <person name="Tian X."/>
        </authorList>
    </citation>
    <scope>NUCLEOTIDE SEQUENCE</scope>
    <source>
        <strain evidence="6">DSM 19957</strain>
    </source>
</reference>
<dbReference type="PRINTS" id="PR00455">
    <property type="entry name" value="HTHTETR"/>
</dbReference>
<dbReference type="GO" id="GO:0000976">
    <property type="term" value="F:transcription cis-regulatory region binding"/>
    <property type="evidence" value="ECO:0007669"/>
    <property type="project" value="TreeGrafter"/>
</dbReference>
<evidence type="ECO:0000256" key="1">
    <source>
        <dbReference type="ARBA" id="ARBA00023015"/>
    </source>
</evidence>
<dbReference type="Pfam" id="PF00440">
    <property type="entry name" value="TetR_N"/>
    <property type="match status" value="1"/>
</dbReference>
<evidence type="ECO:0000313" key="7">
    <source>
        <dbReference type="Proteomes" id="UP001216390"/>
    </source>
</evidence>
<evidence type="ECO:0000256" key="3">
    <source>
        <dbReference type="ARBA" id="ARBA00023163"/>
    </source>
</evidence>
<dbReference type="Gene3D" id="1.10.357.10">
    <property type="entry name" value="Tetracycline Repressor, domain 2"/>
    <property type="match status" value="1"/>
</dbReference>
<dbReference type="Gene3D" id="1.10.10.60">
    <property type="entry name" value="Homeodomain-like"/>
    <property type="match status" value="1"/>
</dbReference>
<accession>A0AAF0BX24</accession>
<dbReference type="EMBL" id="CP116942">
    <property type="protein sequence ID" value="WCO68663.1"/>
    <property type="molecule type" value="Genomic_DNA"/>
</dbReference>
<dbReference type="AlphaFoldDB" id="A0AAF0BX24"/>
<dbReference type="InterPro" id="IPR009057">
    <property type="entry name" value="Homeodomain-like_sf"/>
</dbReference>
<keyword evidence="2 4" id="KW-0238">DNA-binding</keyword>
<dbReference type="InterPro" id="IPR050109">
    <property type="entry name" value="HTH-type_TetR-like_transc_reg"/>
</dbReference>